<proteinExistence type="predicted"/>
<dbReference type="EMBL" id="MN739747">
    <property type="protein sequence ID" value="QHT24644.1"/>
    <property type="molecule type" value="Genomic_DNA"/>
</dbReference>
<reference evidence="1" key="1">
    <citation type="journal article" date="2020" name="Nature">
        <title>Giant virus diversity and host interactions through global metagenomics.</title>
        <authorList>
            <person name="Schulz F."/>
            <person name="Roux S."/>
            <person name="Paez-Espino D."/>
            <person name="Jungbluth S."/>
            <person name="Walsh D.A."/>
            <person name="Denef V.J."/>
            <person name="McMahon K.D."/>
            <person name="Konstantinidis K.T."/>
            <person name="Eloe-Fadrosh E.A."/>
            <person name="Kyrpides N.C."/>
            <person name="Woyke T."/>
        </authorList>
    </citation>
    <scope>NUCLEOTIDE SEQUENCE</scope>
    <source>
        <strain evidence="1">GVMAG-M-3300023179-150</strain>
    </source>
</reference>
<sequence>MYLLIANNMRFINFLDPKITLYHEQFKNINLGGHNEIDSVHPFEEVKGYIVIALSNRRSNRKIISDGYNLLNLDAIIKFNIKIDNYYISLFYEYNNSINCMKLCEYIINKHDNLLCTIIKYSSKYGHVKILEYCKNTCKELKYSENALDSVSKNGYINVLDWWKNSGLPLKYTYETLDLASIYGHINVLDWWKNSGLELRYSSETLDGASEQCHVNVLDWWKNSGLELKYSQGALDYAGGVNVLEWWKNSGLPLKYSNEAFKNAIEHNDIDIIIWWLSSKLPLKHSDCREAQTVVFEKLYNKLVSS</sequence>
<protein>
    <recommendedName>
        <fullName evidence="2">Ankyrin repeat protein</fullName>
    </recommendedName>
</protein>
<evidence type="ECO:0000313" key="1">
    <source>
        <dbReference type="EMBL" id="QHT24644.1"/>
    </source>
</evidence>
<evidence type="ECO:0008006" key="2">
    <source>
        <dbReference type="Google" id="ProtNLM"/>
    </source>
</evidence>
<name>A0A6C0E6F2_9ZZZZ</name>
<organism evidence="1">
    <name type="scientific">viral metagenome</name>
    <dbReference type="NCBI Taxonomy" id="1070528"/>
    <lineage>
        <taxon>unclassified sequences</taxon>
        <taxon>metagenomes</taxon>
        <taxon>organismal metagenomes</taxon>
    </lineage>
</organism>
<accession>A0A6C0E6F2</accession>
<dbReference type="AlphaFoldDB" id="A0A6C0E6F2"/>